<keyword evidence="4" id="KW-0206">Cytoskeleton</keyword>
<evidence type="ECO:0000259" key="6">
    <source>
        <dbReference type="PROSITE" id="PS50067"/>
    </source>
</evidence>
<proteinExistence type="inferred from homology"/>
<comment type="similarity">
    <text evidence="5">Belongs to the TRAFAC class myosin-kinesin ATPase superfamily. Kinesin family.</text>
</comment>
<evidence type="ECO:0000256" key="1">
    <source>
        <dbReference type="ARBA" id="ARBA00004245"/>
    </source>
</evidence>
<keyword evidence="4" id="KW-0963">Cytoplasm</keyword>
<reference evidence="7" key="1">
    <citation type="journal article" date="2020" name="Cell">
        <title>Large-Scale Comparative Analyses of Tick Genomes Elucidate Their Genetic Diversity and Vector Capacities.</title>
        <authorList>
            <consortium name="Tick Genome and Microbiome Consortium (TIGMIC)"/>
            <person name="Jia N."/>
            <person name="Wang J."/>
            <person name="Shi W."/>
            <person name="Du L."/>
            <person name="Sun Y."/>
            <person name="Zhan W."/>
            <person name="Jiang J.F."/>
            <person name="Wang Q."/>
            <person name="Zhang B."/>
            <person name="Ji P."/>
            <person name="Bell-Sakyi L."/>
            <person name="Cui X.M."/>
            <person name="Yuan T.T."/>
            <person name="Jiang B.G."/>
            <person name="Yang W.F."/>
            <person name="Lam T.T."/>
            <person name="Chang Q.C."/>
            <person name="Ding S.J."/>
            <person name="Wang X.J."/>
            <person name="Zhu J.G."/>
            <person name="Ruan X.D."/>
            <person name="Zhao L."/>
            <person name="Wei J.T."/>
            <person name="Ye R.Z."/>
            <person name="Que T.C."/>
            <person name="Du C.H."/>
            <person name="Zhou Y.H."/>
            <person name="Cheng J.X."/>
            <person name="Dai P.F."/>
            <person name="Guo W.B."/>
            <person name="Han X.H."/>
            <person name="Huang E.J."/>
            <person name="Li L.F."/>
            <person name="Wei W."/>
            <person name="Gao Y.C."/>
            <person name="Liu J.Z."/>
            <person name="Shao H.Z."/>
            <person name="Wang X."/>
            <person name="Wang C.C."/>
            <person name="Yang T.C."/>
            <person name="Huo Q.B."/>
            <person name="Li W."/>
            <person name="Chen H.Y."/>
            <person name="Chen S.E."/>
            <person name="Zhou L.G."/>
            <person name="Ni X.B."/>
            <person name="Tian J.H."/>
            <person name="Sheng Y."/>
            <person name="Liu T."/>
            <person name="Pan Y.S."/>
            <person name="Xia L.Y."/>
            <person name="Li J."/>
            <person name="Zhao F."/>
            <person name="Cao W.C."/>
        </authorList>
    </citation>
    <scope>NUCLEOTIDE SEQUENCE</scope>
    <source>
        <strain evidence="7">Rmic-2018</strain>
    </source>
</reference>
<keyword evidence="2" id="KW-0547">Nucleotide-binding</keyword>
<dbReference type="AlphaFoldDB" id="A0A9J6EJP1"/>
<dbReference type="Proteomes" id="UP000821866">
    <property type="component" value="Chromosome 2"/>
</dbReference>
<evidence type="ECO:0000256" key="3">
    <source>
        <dbReference type="ARBA" id="ARBA00022840"/>
    </source>
</evidence>
<keyword evidence="3" id="KW-0067">ATP-binding</keyword>
<dbReference type="Gene3D" id="3.40.850.10">
    <property type="entry name" value="Kinesin motor domain"/>
    <property type="match status" value="1"/>
</dbReference>
<evidence type="ECO:0000256" key="5">
    <source>
        <dbReference type="PROSITE-ProRule" id="PRU00283"/>
    </source>
</evidence>
<dbReference type="InterPro" id="IPR027417">
    <property type="entry name" value="P-loop_NTPase"/>
</dbReference>
<feature type="domain" description="Kinesin motor" evidence="6">
    <location>
        <begin position="1"/>
        <end position="95"/>
    </location>
</feature>
<name>A0A9J6EJP1_RHIMP</name>
<dbReference type="GO" id="GO:0003777">
    <property type="term" value="F:microtubule motor activity"/>
    <property type="evidence" value="ECO:0007669"/>
    <property type="project" value="InterPro"/>
</dbReference>
<evidence type="ECO:0000313" key="7">
    <source>
        <dbReference type="EMBL" id="KAH8034324.1"/>
    </source>
</evidence>
<evidence type="ECO:0000256" key="4">
    <source>
        <dbReference type="ARBA" id="ARBA00023212"/>
    </source>
</evidence>
<dbReference type="Pfam" id="PF00225">
    <property type="entry name" value="Kinesin"/>
    <property type="match status" value="1"/>
</dbReference>
<dbReference type="GO" id="GO:0007018">
    <property type="term" value="P:microtubule-based movement"/>
    <property type="evidence" value="ECO:0007669"/>
    <property type="project" value="InterPro"/>
</dbReference>
<dbReference type="PANTHER" id="PTHR47968">
    <property type="entry name" value="CENTROMERE PROTEIN E"/>
    <property type="match status" value="1"/>
</dbReference>
<dbReference type="SUPFAM" id="SSF52540">
    <property type="entry name" value="P-loop containing nucleoside triphosphate hydrolases"/>
    <property type="match status" value="1"/>
</dbReference>
<dbReference type="EMBL" id="JABSTU010000004">
    <property type="protein sequence ID" value="KAH8034324.1"/>
    <property type="molecule type" value="Genomic_DNA"/>
</dbReference>
<sequence length="95" mass="10681">MFDQVFGEDKDNQYVFERTTKEMLTTLLDDCNCSIFAYGATGTSKTFTMLGCEDRPGVVSLTASKLYRRVGKLRSEGQSCDMAVAYMKKTRSYAT</sequence>
<dbReference type="InterPro" id="IPR027640">
    <property type="entry name" value="Kinesin-like_fam"/>
</dbReference>
<dbReference type="GO" id="GO:0015630">
    <property type="term" value="C:microtubule cytoskeleton"/>
    <property type="evidence" value="ECO:0007669"/>
    <property type="project" value="UniProtKB-ARBA"/>
</dbReference>
<gene>
    <name evidence="7" type="ORF">HPB51_023317</name>
</gene>
<dbReference type="PROSITE" id="PS50067">
    <property type="entry name" value="KINESIN_MOTOR_2"/>
    <property type="match status" value="1"/>
</dbReference>
<organism evidence="7 8">
    <name type="scientific">Rhipicephalus microplus</name>
    <name type="common">Cattle tick</name>
    <name type="synonym">Boophilus microplus</name>
    <dbReference type="NCBI Taxonomy" id="6941"/>
    <lineage>
        <taxon>Eukaryota</taxon>
        <taxon>Metazoa</taxon>
        <taxon>Ecdysozoa</taxon>
        <taxon>Arthropoda</taxon>
        <taxon>Chelicerata</taxon>
        <taxon>Arachnida</taxon>
        <taxon>Acari</taxon>
        <taxon>Parasitiformes</taxon>
        <taxon>Ixodida</taxon>
        <taxon>Ixodoidea</taxon>
        <taxon>Ixodidae</taxon>
        <taxon>Rhipicephalinae</taxon>
        <taxon>Rhipicephalus</taxon>
        <taxon>Boophilus</taxon>
    </lineage>
</organism>
<dbReference type="GO" id="GO:0008017">
    <property type="term" value="F:microtubule binding"/>
    <property type="evidence" value="ECO:0007669"/>
    <property type="project" value="InterPro"/>
</dbReference>
<protein>
    <recommendedName>
        <fullName evidence="6">Kinesin motor domain-containing protein</fullName>
    </recommendedName>
</protein>
<dbReference type="InterPro" id="IPR036961">
    <property type="entry name" value="Kinesin_motor_dom_sf"/>
</dbReference>
<dbReference type="VEuPathDB" id="VectorBase:LOC119161924"/>
<dbReference type="PANTHER" id="PTHR47968:SF65">
    <property type="entry name" value="KINESIN MOTOR DOMAIN-CONTAINING PROTEIN"/>
    <property type="match status" value="1"/>
</dbReference>
<evidence type="ECO:0000256" key="2">
    <source>
        <dbReference type="ARBA" id="ARBA00022741"/>
    </source>
</evidence>
<comment type="caution">
    <text evidence="7">The sequence shown here is derived from an EMBL/GenBank/DDBJ whole genome shotgun (WGS) entry which is preliminary data.</text>
</comment>
<keyword evidence="8" id="KW-1185">Reference proteome</keyword>
<comment type="caution">
    <text evidence="5">Lacks conserved residue(s) required for the propagation of feature annotation.</text>
</comment>
<comment type="subcellular location">
    <subcellularLocation>
        <location evidence="1">Cytoplasm</location>
        <location evidence="1">Cytoskeleton</location>
    </subcellularLocation>
</comment>
<reference evidence="7" key="2">
    <citation type="submission" date="2021-09" db="EMBL/GenBank/DDBJ databases">
        <authorList>
            <person name="Jia N."/>
            <person name="Wang J."/>
            <person name="Shi W."/>
            <person name="Du L."/>
            <person name="Sun Y."/>
            <person name="Zhan W."/>
            <person name="Jiang J."/>
            <person name="Wang Q."/>
            <person name="Zhang B."/>
            <person name="Ji P."/>
            <person name="Sakyi L.B."/>
            <person name="Cui X."/>
            <person name="Yuan T."/>
            <person name="Jiang B."/>
            <person name="Yang W."/>
            <person name="Lam T.T.-Y."/>
            <person name="Chang Q."/>
            <person name="Ding S."/>
            <person name="Wang X."/>
            <person name="Zhu J."/>
            <person name="Ruan X."/>
            <person name="Zhao L."/>
            <person name="Wei J."/>
            <person name="Que T."/>
            <person name="Du C."/>
            <person name="Cheng J."/>
            <person name="Dai P."/>
            <person name="Han X."/>
            <person name="Huang E."/>
            <person name="Gao Y."/>
            <person name="Liu J."/>
            <person name="Shao H."/>
            <person name="Ye R."/>
            <person name="Li L."/>
            <person name="Wei W."/>
            <person name="Wang X."/>
            <person name="Wang C."/>
            <person name="Huo Q."/>
            <person name="Li W."/>
            <person name="Guo W."/>
            <person name="Chen H."/>
            <person name="Chen S."/>
            <person name="Zhou L."/>
            <person name="Zhou L."/>
            <person name="Ni X."/>
            <person name="Tian J."/>
            <person name="Zhou Y."/>
            <person name="Sheng Y."/>
            <person name="Liu T."/>
            <person name="Pan Y."/>
            <person name="Xia L."/>
            <person name="Li J."/>
            <person name="Zhao F."/>
            <person name="Cao W."/>
        </authorList>
    </citation>
    <scope>NUCLEOTIDE SEQUENCE</scope>
    <source>
        <strain evidence="7">Rmic-2018</strain>
        <tissue evidence="7">Larvae</tissue>
    </source>
</reference>
<accession>A0A9J6EJP1</accession>
<dbReference type="GO" id="GO:0005524">
    <property type="term" value="F:ATP binding"/>
    <property type="evidence" value="ECO:0007669"/>
    <property type="project" value="UniProtKB-KW"/>
</dbReference>
<evidence type="ECO:0000313" key="8">
    <source>
        <dbReference type="Proteomes" id="UP000821866"/>
    </source>
</evidence>
<dbReference type="InterPro" id="IPR001752">
    <property type="entry name" value="Kinesin_motor_dom"/>
</dbReference>